<dbReference type="PANTHER" id="PTHR13833:SF71">
    <property type="entry name" value="NHL DOMAIN-CONTAINING PROTEIN"/>
    <property type="match status" value="1"/>
</dbReference>
<dbReference type="InterPro" id="IPR011042">
    <property type="entry name" value="6-blade_b-propeller_TolB-like"/>
</dbReference>
<sequence length="362" mass="39699">MTISMGKSYLGAFIFASLLIPLISQASEEFNYQDFADSFSTIETIAGKGDDGDKYHNGWQASFENRPAKRSELSRPHQAIADSDGNIFIVDKDAHAIRKIDSNGMISTYVGTNESGLNGDGLYRTETQLSFPNGIWLTSNETLFILDTGNDMVRKVSHDGAVTTLFTDEKGIETGRGVWVSDDESTAYYSSGSELKMWHQDSGVRVLADGFDELANLAVNAVGELFVTDRDASLVYKISNNGEKEIVAGTGKRTGCGDGCLATETALNQVRGIWFHPNGGYFLATHKGGQIWFVDPDGIIHLFVDGGKNDQHSGDRRAYNSPGKKISEPRAISIDHEGNLLITESDYGFIRRVKRDIKADKK</sequence>
<evidence type="ECO:0000313" key="4">
    <source>
        <dbReference type="Proteomes" id="UP000282060"/>
    </source>
</evidence>
<dbReference type="OrthoDB" id="9774579at2"/>
<dbReference type="Gene3D" id="2.120.10.30">
    <property type="entry name" value="TolB, C-terminal domain"/>
    <property type="match status" value="2"/>
</dbReference>
<dbReference type="Proteomes" id="UP000282060">
    <property type="component" value="Unassembled WGS sequence"/>
</dbReference>
<reference evidence="3 4" key="1">
    <citation type="submission" date="2018-12" db="EMBL/GenBank/DDBJ databases">
        <authorList>
            <person name="Yu L."/>
        </authorList>
    </citation>
    <scope>NUCLEOTIDE SEQUENCE [LARGE SCALE GENOMIC DNA]</scope>
    <source>
        <strain evidence="3 4">HAW-EB5</strain>
    </source>
</reference>
<name>A0A3S0IRD1_9GAMM</name>
<feature type="signal peptide" evidence="1">
    <location>
        <begin position="1"/>
        <end position="26"/>
    </location>
</feature>
<dbReference type="EMBL" id="RXNV01000009">
    <property type="protein sequence ID" value="RTR29743.1"/>
    <property type="molecule type" value="Genomic_DNA"/>
</dbReference>
<evidence type="ECO:0000259" key="2">
    <source>
        <dbReference type="Pfam" id="PF25021"/>
    </source>
</evidence>
<dbReference type="RefSeq" id="WP_126507156.1">
    <property type="nucleotide sequence ID" value="NZ_RXNV01000009.1"/>
</dbReference>
<feature type="domain" description="Teneurin NHL" evidence="2">
    <location>
        <begin position="42"/>
        <end position="114"/>
    </location>
</feature>
<dbReference type="SUPFAM" id="SSF101898">
    <property type="entry name" value="NHL repeat"/>
    <property type="match status" value="1"/>
</dbReference>
<evidence type="ECO:0000256" key="1">
    <source>
        <dbReference type="SAM" id="SignalP"/>
    </source>
</evidence>
<proteinExistence type="predicted"/>
<dbReference type="AlphaFoldDB" id="A0A3S0IRD1"/>
<accession>A0A3S0IRD1</accession>
<dbReference type="PANTHER" id="PTHR13833">
    <property type="match status" value="1"/>
</dbReference>
<feature type="chain" id="PRO_5018722088" description="Teneurin NHL domain-containing protein" evidence="1">
    <location>
        <begin position="27"/>
        <end position="362"/>
    </location>
</feature>
<dbReference type="Pfam" id="PF25021">
    <property type="entry name" value="TEN_NHL"/>
    <property type="match status" value="1"/>
</dbReference>
<protein>
    <recommendedName>
        <fullName evidence="2">Teneurin NHL domain-containing protein</fullName>
    </recommendedName>
</protein>
<gene>
    <name evidence="3" type="ORF">EKG39_16880</name>
</gene>
<comment type="caution">
    <text evidence="3">The sequence shown here is derived from an EMBL/GenBank/DDBJ whole genome shotgun (WGS) entry which is preliminary data.</text>
</comment>
<organism evidence="3 4">
    <name type="scientific">Shewanella atlantica</name>
    <dbReference type="NCBI Taxonomy" id="271099"/>
    <lineage>
        <taxon>Bacteria</taxon>
        <taxon>Pseudomonadati</taxon>
        <taxon>Pseudomonadota</taxon>
        <taxon>Gammaproteobacteria</taxon>
        <taxon>Alteromonadales</taxon>
        <taxon>Shewanellaceae</taxon>
        <taxon>Shewanella</taxon>
    </lineage>
</organism>
<keyword evidence="1" id="KW-0732">Signal</keyword>
<keyword evidence="4" id="KW-1185">Reference proteome</keyword>
<dbReference type="InterPro" id="IPR056822">
    <property type="entry name" value="TEN_NHL"/>
</dbReference>
<evidence type="ECO:0000313" key="3">
    <source>
        <dbReference type="EMBL" id="RTR29743.1"/>
    </source>
</evidence>